<gene>
    <name evidence="2" type="ORF">OCV77_05735</name>
</gene>
<dbReference type="Proteomes" id="UP001652432">
    <property type="component" value="Unassembled WGS sequence"/>
</dbReference>
<dbReference type="Pfam" id="PF09548">
    <property type="entry name" value="Spore_III_AB"/>
    <property type="match status" value="1"/>
</dbReference>
<dbReference type="EMBL" id="JAOQKJ010000004">
    <property type="protein sequence ID" value="MCU6744001.1"/>
    <property type="molecule type" value="Genomic_DNA"/>
</dbReference>
<name>A0ABT2T161_9FIRM</name>
<evidence type="ECO:0000313" key="2">
    <source>
        <dbReference type="EMBL" id="MCU6744001.1"/>
    </source>
</evidence>
<protein>
    <submittedName>
        <fullName evidence="2">Stage III sporulation protein AB</fullName>
    </submittedName>
</protein>
<sequence length="173" mass="19659">MIGKILGVFGLLTGSIGFTAEICMGRKNQILLLKEIREMFCLIQGEIDYTALPLPEIFKNLSEKIKEPLSGALREAAGRLTMEQGETIRELWQKEMEKALASYHLSGNQKQILFSFPDGFTENEYRGQARAIDRYIRDMDREIQQCEEELKSKNRIIMSLGIAAGLFLVIVLL</sequence>
<evidence type="ECO:0000256" key="1">
    <source>
        <dbReference type="SAM" id="Coils"/>
    </source>
</evidence>
<evidence type="ECO:0000313" key="3">
    <source>
        <dbReference type="Proteomes" id="UP001652432"/>
    </source>
</evidence>
<dbReference type="RefSeq" id="WP_262574001.1">
    <property type="nucleotide sequence ID" value="NZ_JAOQKJ010000004.1"/>
</dbReference>
<feature type="coiled-coil region" evidence="1">
    <location>
        <begin position="129"/>
        <end position="156"/>
    </location>
</feature>
<keyword evidence="1" id="KW-0175">Coiled coil</keyword>
<comment type="caution">
    <text evidence="2">The sequence shown here is derived from an EMBL/GenBank/DDBJ whole genome shotgun (WGS) entry which is preliminary data.</text>
</comment>
<reference evidence="2 3" key="1">
    <citation type="journal article" date="2021" name="ISME Commun">
        <title>Automated analysis of genomic sequences facilitates high-throughput and comprehensive description of bacteria.</title>
        <authorList>
            <person name="Hitch T.C.A."/>
        </authorList>
    </citation>
    <scope>NUCLEOTIDE SEQUENCE [LARGE SCALE GENOMIC DNA]</scope>
    <source>
        <strain evidence="2 3">Sanger_18</strain>
    </source>
</reference>
<organism evidence="2 3">
    <name type="scientific">Suilimivivens aceti</name>
    <dbReference type="NCBI Taxonomy" id="2981774"/>
    <lineage>
        <taxon>Bacteria</taxon>
        <taxon>Bacillati</taxon>
        <taxon>Bacillota</taxon>
        <taxon>Clostridia</taxon>
        <taxon>Lachnospirales</taxon>
        <taxon>Lachnospiraceae</taxon>
        <taxon>Suilimivivens</taxon>
    </lineage>
</organism>
<proteinExistence type="predicted"/>
<keyword evidence="3" id="KW-1185">Reference proteome</keyword>
<dbReference type="PIRSF" id="PIRSF021435">
    <property type="entry name" value="SpoIIIAB"/>
    <property type="match status" value="1"/>
</dbReference>
<accession>A0ABT2T161</accession>
<dbReference type="InterPro" id="IPR014198">
    <property type="entry name" value="Spore_III_AB"/>
</dbReference>